<dbReference type="PROSITE" id="PS50950">
    <property type="entry name" value="ZF_THAP"/>
    <property type="match status" value="1"/>
</dbReference>
<dbReference type="Pfam" id="PF00389">
    <property type="entry name" value="2-Hacid_dh"/>
    <property type="match status" value="1"/>
</dbReference>
<dbReference type="PANTHER" id="PTHR46029">
    <property type="entry name" value="C-TERMINAL-BINDING PROTEIN"/>
    <property type="match status" value="1"/>
</dbReference>
<dbReference type="InterPro" id="IPR006612">
    <property type="entry name" value="THAP_Znf"/>
</dbReference>
<accession>A0ABD2LWN7</accession>
<name>A0ABD2LWN7_9BILA</name>
<evidence type="ECO:0000256" key="2">
    <source>
        <dbReference type="ARBA" id="ARBA00022771"/>
    </source>
</evidence>
<keyword evidence="2 5" id="KW-0863">Zinc-finger</keyword>
<feature type="compositionally biased region" description="Basic residues" evidence="6">
    <location>
        <begin position="895"/>
        <end position="911"/>
    </location>
</feature>
<keyword evidence="3" id="KW-0862">Zinc</keyword>
<dbReference type="SUPFAM" id="SSF57716">
    <property type="entry name" value="Glucocorticoid receptor-like (DNA-binding domain)"/>
    <property type="match status" value="1"/>
</dbReference>
<feature type="region of interest" description="Disordered" evidence="6">
    <location>
        <begin position="884"/>
        <end position="985"/>
    </location>
</feature>
<dbReference type="EMBL" id="JBICBT010000242">
    <property type="protein sequence ID" value="KAL3119561.1"/>
    <property type="molecule type" value="Genomic_DNA"/>
</dbReference>
<dbReference type="GO" id="GO:0008270">
    <property type="term" value="F:zinc ion binding"/>
    <property type="evidence" value="ECO:0007669"/>
    <property type="project" value="UniProtKB-KW"/>
</dbReference>
<evidence type="ECO:0000256" key="1">
    <source>
        <dbReference type="ARBA" id="ARBA00022723"/>
    </source>
</evidence>
<dbReference type="InterPro" id="IPR036291">
    <property type="entry name" value="NAD(P)-bd_dom_sf"/>
</dbReference>
<evidence type="ECO:0000313" key="9">
    <source>
        <dbReference type="Proteomes" id="UP001620626"/>
    </source>
</evidence>
<evidence type="ECO:0000313" key="8">
    <source>
        <dbReference type="EMBL" id="KAL3119561.1"/>
    </source>
</evidence>
<dbReference type="Pfam" id="PF05485">
    <property type="entry name" value="THAP"/>
    <property type="match status" value="1"/>
</dbReference>
<evidence type="ECO:0000259" key="7">
    <source>
        <dbReference type="PROSITE" id="PS50950"/>
    </source>
</evidence>
<comment type="caution">
    <text evidence="8">The sequence shown here is derived from an EMBL/GenBank/DDBJ whole genome shotgun (WGS) entry which is preliminary data.</text>
</comment>
<dbReference type="PANTHER" id="PTHR46029:SF7">
    <property type="entry name" value="C-TERMINAL-BINDING PROTEIN"/>
    <property type="match status" value="1"/>
</dbReference>
<feature type="domain" description="THAP-type" evidence="7">
    <location>
        <begin position="1"/>
        <end position="78"/>
    </location>
</feature>
<proteinExistence type="predicted"/>
<protein>
    <recommendedName>
        <fullName evidence="7">THAP-type domain-containing protein</fullName>
    </recommendedName>
</protein>
<dbReference type="SUPFAM" id="SSF51735">
    <property type="entry name" value="NAD(P)-binding Rossmann-fold domains"/>
    <property type="match status" value="1"/>
</dbReference>
<feature type="compositionally biased region" description="Low complexity" evidence="6">
    <location>
        <begin position="244"/>
        <end position="262"/>
    </location>
</feature>
<dbReference type="Pfam" id="PF02826">
    <property type="entry name" value="2-Hacid_dh_C"/>
    <property type="match status" value="2"/>
</dbReference>
<feature type="compositionally biased region" description="Low complexity" evidence="6">
    <location>
        <begin position="1004"/>
        <end position="1020"/>
    </location>
</feature>
<evidence type="ECO:0000256" key="5">
    <source>
        <dbReference type="PROSITE-ProRule" id="PRU00309"/>
    </source>
</evidence>
<feature type="compositionally biased region" description="Low complexity" evidence="6">
    <location>
        <begin position="191"/>
        <end position="206"/>
    </location>
</feature>
<sequence length="1080" mass="113368">MPTTCGFPNCKFRSRYRGQEDNRHFYRIPKRPPILRQAWLCAIGRSEETVVSQLRICSAHFYGGEKHEGDIPVDPPEFIELPPKEVRSSERRARLKAACNSASSSSASAAAAAAALLFDPVGAGNNGGAASSATASARRFCERPPQLPSLLRASGSSGGRGTVPSCAHQRSRTAAAVVARCSSSSASPLVLFSPSSSSSSSLSTPSNRFLIRGGPPLPHHHHHHPLGGGGGTLLLFPHLPRGVAASSVTTTPPAARATPVAEHSSKEAEEEQQQHQPPAADEELADAAGADEPPPGSTTTEGERSAVGDKPFSSSSSSFIFPQQQFQQFAFASSNNFLSSLFGMNKNFTGNAVQMNHAGMARRTPPMGGGQFVASSKPLVALLDGRDCAIEMPLLKDIATVAFCDAQSTGEIHEKVLNEATAALLYHSISLGREDLVKFKALKVVVRIGSGVHNVDMQAATDLGIAICHSPAECVEETADSTMSLILNMFRRTFWAARTVQAGKQPGSVEQLRDLMSGSARINGSVLGLIGLGRVGTAVALRAKAFGFRPDTRHIINAENIKSLKFGAFLVNTGDSELVQSNVLLSALKTGHVRAAALDYAGGAAQQQNAERELIDIFATMPNVICTPQCAWYSDASSRELREAAAREVRRALTGAIPEDLKNCVNRAELMAMKRLIAVGQLSALGSSASASAAPMPSLFAAQQQQSSMLAQKQRVQMPSMASGGGTANLSSLAHQAMFKDHHGGAAQMAQIPLTGLIGLCPSVSIPEGSSSSASAIASGALAPFLMGGGGGGAADLAAYQQQLLMLQPNLLQQLAAQQQQQMLFGGAATTTAATTTTTPIGGGREANAAAAAGNPMVAHEGVISGHLDRPFSNGAAVAAAAAVHHQQQQQQLFHQRHHQLQQQQHHHHQQQQHAQQHPSSSVGDCGEEPMDSASGAGTFCASSSTISNTTTSSNMVEKCEPSTAADEAGEPMPANISSSNCGNNTNNNNAMMECNSSNKLEMGQHQMDQQLQHQNSTHQQGEHPTNAFPSSPITSTINFGTNDSSNRSSATIYNGIGGIDANDGTSSEATNRQQQNTDE</sequence>
<reference evidence="8 9" key="1">
    <citation type="submission" date="2024-10" db="EMBL/GenBank/DDBJ databases">
        <authorList>
            <person name="Kim D."/>
        </authorList>
    </citation>
    <scope>NUCLEOTIDE SEQUENCE [LARGE SCALE GENOMIC DNA]</scope>
    <source>
        <strain evidence="8">BH-2024</strain>
    </source>
</reference>
<feature type="compositionally biased region" description="Polar residues" evidence="6">
    <location>
        <begin position="1064"/>
        <end position="1080"/>
    </location>
</feature>
<feature type="compositionally biased region" description="Polar residues" evidence="6">
    <location>
        <begin position="1028"/>
        <end position="1053"/>
    </location>
</feature>
<dbReference type="InterPro" id="IPR006140">
    <property type="entry name" value="D-isomer_DH_NAD-bd"/>
</dbReference>
<dbReference type="Proteomes" id="UP001620626">
    <property type="component" value="Unassembled WGS sequence"/>
</dbReference>
<dbReference type="Gene3D" id="3.40.50.720">
    <property type="entry name" value="NAD(P)-binding Rossmann-like Domain"/>
    <property type="match status" value="4"/>
</dbReference>
<feature type="region of interest" description="Disordered" evidence="6">
    <location>
        <begin position="191"/>
        <end position="229"/>
    </location>
</feature>
<dbReference type="SUPFAM" id="SSF52283">
    <property type="entry name" value="Formate/glycerate dehydrogenase catalytic domain-like"/>
    <property type="match status" value="1"/>
</dbReference>
<evidence type="ECO:0000256" key="4">
    <source>
        <dbReference type="ARBA" id="ARBA00023125"/>
    </source>
</evidence>
<dbReference type="AlphaFoldDB" id="A0ABD2LWN7"/>
<feature type="compositionally biased region" description="Low complexity" evidence="6">
    <location>
        <begin position="884"/>
        <end position="894"/>
    </location>
</feature>
<evidence type="ECO:0000256" key="6">
    <source>
        <dbReference type="SAM" id="MobiDB-lite"/>
    </source>
</evidence>
<gene>
    <name evidence="8" type="ORF">niasHT_010147</name>
</gene>
<keyword evidence="1" id="KW-0479">Metal-binding</keyword>
<feature type="compositionally biased region" description="Low complexity" evidence="6">
    <location>
        <begin position="943"/>
        <end position="955"/>
    </location>
</feature>
<evidence type="ECO:0000256" key="3">
    <source>
        <dbReference type="ARBA" id="ARBA00022833"/>
    </source>
</evidence>
<organism evidence="8 9">
    <name type="scientific">Heterodera trifolii</name>
    <dbReference type="NCBI Taxonomy" id="157864"/>
    <lineage>
        <taxon>Eukaryota</taxon>
        <taxon>Metazoa</taxon>
        <taxon>Ecdysozoa</taxon>
        <taxon>Nematoda</taxon>
        <taxon>Chromadorea</taxon>
        <taxon>Rhabditida</taxon>
        <taxon>Tylenchina</taxon>
        <taxon>Tylenchomorpha</taxon>
        <taxon>Tylenchoidea</taxon>
        <taxon>Heteroderidae</taxon>
        <taxon>Heteroderinae</taxon>
        <taxon>Heterodera</taxon>
    </lineage>
</organism>
<keyword evidence="4 5" id="KW-0238">DNA-binding</keyword>
<feature type="compositionally biased region" description="Low complexity" evidence="6">
    <location>
        <begin position="976"/>
        <end position="985"/>
    </location>
</feature>
<feature type="region of interest" description="Disordered" evidence="6">
    <location>
        <begin position="1004"/>
        <end position="1080"/>
    </location>
</feature>
<dbReference type="InterPro" id="IPR006139">
    <property type="entry name" value="D-isomer_2_OHA_DH_cat_dom"/>
</dbReference>
<feature type="region of interest" description="Disordered" evidence="6">
    <location>
        <begin position="244"/>
        <end position="314"/>
    </location>
</feature>
<dbReference type="GO" id="GO:0003677">
    <property type="term" value="F:DNA binding"/>
    <property type="evidence" value="ECO:0007669"/>
    <property type="project" value="UniProtKB-UniRule"/>
</dbReference>
<keyword evidence="9" id="KW-1185">Reference proteome</keyword>
<dbReference type="InterPro" id="IPR051638">
    <property type="entry name" value="CTBP_dehydrogenase"/>
</dbReference>